<dbReference type="AlphaFoldDB" id="A0A5J4VBZ0"/>
<dbReference type="OrthoDB" id="108321at2759"/>
<keyword evidence="1" id="KW-0175">Coiled coil</keyword>
<dbReference type="InterPro" id="IPR043502">
    <property type="entry name" value="DNA/RNA_pol_sf"/>
</dbReference>
<sequence>MTSAYNKTQIIELGNLLGIDLSHDSNQTGRNTIKHYLNEFQVAKPHTYSQSLVQRLTNAIDRHYQEEARELEEYKQEQREKEQIDKEWEEITTISQHLNPFERTADIYEPQGTETSQPEKLKEKDNLDQQNENLKDYFDQLDRLDHDNSARQRADRLEDNEKQFQQERTQRIHDEFNNFPEIELRTFRQLDKKIAEDIRRLDYMQFRDVDFENADALMLSEPFNQALFRHEVRKHRQKYPREKVEKTYSKRGSDNFEPTRHYYNNHITNQDDIENHVRKVGQQELQMNNFILAFDFGYVVETATYNEDQVQETTYSIRYPHNNIINPLNAERSITQMEKLEEFIQFLPAKIIENQERTLEDTHIRFVAIVSMVVVAYRARAGGAAPADLQKFIKRQEVKFVDNLKYRNNCLFDALSFISLLDETQVCADEKLKITKRRPTNSRVAEGKRLMKQFYSAIGNEQIKNFEEFCDNYQGFNLASEGKQLVKIFNINICQWLEAIFEQAQQVKADKMYDDPDEHWNKKVSSYNMQDTKAGRDIKNNVKEDDFEYFRDIVYKGQCWFCEVRFTNKNPPTLDRIDNNLGHSKNNVQLACSWCNVKRGNRDPFITKGLIQLKRYYLAKGLPMPLTDEDTYHKLRPNITGGLANAFHRYNVKDETHINKLKFEGQYVVSYDLDYIMTHVCGYDFNSLYPSVMSGIPHDFIKYTG</sequence>
<feature type="coiled-coil region" evidence="1">
    <location>
        <begin position="57"/>
        <end position="87"/>
    </location>
</feature>
<accession>A0A5J4VBZ0</accession>
<feature type="non-terminal residue" evidence="2">
    <location>
        <position position="705"/>
    </location>
</feature>
<dbReference type="Gene3D" id="3.30.40.220">
    <property type="match status" value="1"/>
</dbReference>
<evidence type="ECO:0000313" key="3">
    <source>
        <dbReference type="Proteomes" id="UP000324800"/>
    </source>
</evidence>
<gene>
    <name evidence="2" type="ORF">EZS28_024385</name>
</gene>
<protein>
    <recommendedName>
        <fullName evidence="4">DNA-directed DNA polymerase</fullName>
    </recommendedName>
</protein>
<dbReference type="Proteomes" id="UP000324800">
    <property type="component" value="Unassembled WGS sequence"/>
</dbReference>
<comment type="caution">
    <text evidence="2">The sequence shown here is derived from an EMBL/GenBank/DDBJ whole genome shotgun (WGS) entry which is preliminary data.</text>
</comment>
<organism evidence="2 3">
    <name type="scientific">Streblomastix strix</name>
    <dbReference type="NCBI Taxonomy" id="222440"/>
    <lineage>
        <taxon>Eukaryota</taxon>
        <taxon>Metamonada</taxon>
        <taxon>Preaxostyla</taxon>
        <taxon>Oxymonadida</taxon>
        <taxon>Streblomastigidae</taxon>
        <taxon>Streblomastix</taxon>
    </lineage>
</organism>
<evidence type="ECO:0000313" key="2">
    <source>
        <dbReference type="EMBL" id="KAA6380088.1"/>
    </source>
</evidence>
<feature type="coiled-coil region" evidence="1">
    <location>
        <begin position="120"/>
        <end position="167"/>
    </location>
</feature>
<evidence type="ECO:0000256" key="1">
    <source>
        <dbReference type="SAM" id="Coils"/>
    </source>
</evidence>
<proteinExistence type="predicted"/>
<dbReference type="EMBL" id="SNRW01008104">
    <property type="protein sequence ID" value="KAA6380088.1"/>
    <property type="molecule type" value="Genomic_DNA"/>
</dbReference>
<name>A0A5J4VBZ0_9EUKA</name>
<evidence type="ECO:0008006" key="4">
    <source>
        <dbReference type="Google" id="ProtNLM"/>
    </source>
</evidence>
<dbReference type="SUPFAM" id="SSF56672">
    <property type="entry name" value="DNA/RNA polymerases"/>
    <property type="match status" value="1"/>
</dbReference>
<reference evidence="2 3" key="1">
    <citation type="submission" date="2019-03" db="EMBL/GenBank/DDBJ databases">
        <title>Single cell metagenomics reveals metabolic interactions within the superorganism composed of flagellate Streblomastix strix and complex community of Bacteroidetes bacteria on its surface.</title>
        <authorList>
            <person name="Treitli S.C."/>
            <person name="Kolisko M."/>
            <person name="Husnik F."/>
            <person name="Keeling P."/>
            <person name="Hampl V."/>
        </authorList>
    </citation>
    <scope>NUCLEOTIDE SEQUENCE [LARGE SCALE GENOMIC DNA]</scope>
    <source>
        <strain evidence="2">ST1C</strain>
    </source>
</reference>